<dbReference type="EMBL" id="CP128399">
    <property type="protein sequence ID" value="WJW67721.1"/>
    <property type="molecule type" value="Genomic_DNA"/>
</dbReference>
<dbReference type="SUPFAM" id="SSF54862">
    <property type="entry name" value="4Fe-4S ferredoxins"/>
    <property type="match status" value="1"/>
</dbReference>
<dbReference type="PROSITE" id="PS00198">
    <property type="entry name" value="4FE4S_FER_1"/>
    <property type="match status" value="1"/>
</dbReference>
<dbReference type="Pfam" id="PF12838">
    <property type="entry name" value="Fer4_7"/>
    <property type="match status" value="1"/>
</dbReference>
<keyword evidence="6 7" id="KW-0411">Iron-sulfur</keyword>
<keyword evidence="13" id="KW-1185">Reference proteome</keyword>
<evidence type="ECO:0000256" key="5">
    <source>
        <dbReference type="ARBA" id="ARBA00023004"/>
    </source>
</evidence>
<keyword evidence="7" id="KW-0472">Membrane</keyword>
<feature type="binding site" evidence="7">
    <location>
        <position position="106"/>
    </location>
    <ligand>
        <name>[4Fe-4S] cluster</name>
        <dbReference type="ChEBI" id="CHEBI:49883"/>
        <label>2</label>
    </ligand>
</feature>
<dbReference type="GO" id="GO:0050136">
    <property type="term" value="F:NADH dehydrogenase (quinone) (non-electrogenic) activity"/>
    <property type="evidence" value="ECO:0007669"/>
    <property type="project" value="UniProtKB-UniRule"/>
</dbReference>
<evidence type="ECO:0000259" key="9">
    <source>
        <dbReference type="PROSITE" id="PS51379"/>
    </source>
</evidence>
<comment type="similarity">
    <text evidence="1 7">Belongs to the complex I 23 kDa subunit family.</text>
</comment>
<dbReference type="GO" id="GO:0005506">
    <property type="term" value="F:iron ion binding"/>
    <property type="evidence" value="ECO:0007669"/>
    <property type="project" value="UniProtKB-UniRule"/>
</dbReference>
<dbReference type="NCBIfam" id="TIGR01971">
    <property type="entry name" value="NuoI"/>
    <property type="match status" value="1"/>
</dbReference>
<keyword evidence="2 7" id="KW-0004">4Fe-4S</keyword>
<accession>A0A8T7LY67</accession>
<comment type="subcellular location">
    <subcellularLocation>
        <location evidence="7">Cell membrane</location>
        <topology evidence="7">Peripheral membrane protein</topology>
    </subcellularLocation>
</comment>
<feature type="binding site" evidence="7">
    <location>
        <position position="64"/>
    </location>
    <ligand>
        <name>[4Fe-4S] cluster</name>
        <dbReference type="ChEBI" id="CHEBI:49883"/>
        <label>1</label>
    </ligand>
</feature>
<keyword evidence="7" id="KW-0830">Ubiquinone</keyword>
<keyword evidence="5 7" id="KW-0408">Iron</keyword>
<dbReference type="PANTHER" id="PTHR10849">
    <property type="entry name" value="NADH DEHYDROGENASE UBIQUINONE IRON-SULFUR PROTEIN 8, MITOCHONDRIAL"/>
    <property type="match status" value="1"/>
</dbReference>
<keyword evidence="3 7" id="KW-0479">Metal-binding</keyword>
<name>A0A8T7LY67_9CHLR</name>
<protein>
    <recommendedName>
        <fullName evidence="7">NADH-quinone oxidoreductase subunit I</fullName>
        <ecNumber evidence="7">7.1.1.-</ecNumber>
    </recommendedName>
    <alternativeName>
        <fullName evidence="7">NADH dehydrogenase I subunit I</fullName>
    </alternativeName>
    <alternativeName>
        <fullName evidence="7">NDH-1 subunit I</fullName>
    </alternativeName>
</protein>
<feature type="domain" description="4Fe-4S ferredoxin-type" evidence="9">
    <location>
        <begin position="49"/>
        <end position="78"/>
    </location>
</feature>
<evidence type="ECO:0000313" key="10">
    <source>
        <dbReference type="EMBL" id="NWJ45857.1"/>
    </source>
</evidence>
<evidence type="ECO:0000313" key="12">
    <source>
        <dbReference type="Proteomes" id="UP000521676"/>
    </source>
</evidence>
<dbReference type="InterPro" id="IPR010226">
    <property type="entry name" value="NADH_quinone_OxRdtase_chainI"/>
</dbReference>
<evidence type="ECO:0000256" key="4">
    <source>
        <dbReference type="ARBA" id="ARBA00022967"/>
    </source>
</evidence>
<evidence type="ECO:0000256" key="1">
    <source>
        <dbReference type="ARBA" id="ARBA00010277"/>
    </source>
</evidence>
<sequence length="228" mass="25270">MANPFKVTVNTFKGMGITLKNIFHKPLTVQYPEHMRKLPPRERGRHVLHRYENGLERCIACMLCSGTCPADAIYIEPEENDPTQPVSFGERHARIFQIDMLRCIFCGYCQAACPTGAITLESNNLLVSYTREKMLYNKEDLIEPKGTATRGAALAWEPTPPPEAKALIPDFEGLFDGWRTTAAAVGKGNLVPEASGQVDTPKPLRKEAPLIPPGQAVPKSLPGQREEE</sequence>
<dbReference type="Gene3D" id="3.30.70.3270">
    <property type="match status" value="1"/>
</dbReference>
<keyword evidence="4 7" id="KW-1278">Translocase</keyword>
<comment type="catalytic activity">
    <reaction evidence="7">
        <text>a quinone + NADH + 5 H(+)(in) = a quinol + NAD(+) + 4 H(+)(out)</text>
        <dbReference type="Rhea" id="RHEA:57888"/>
        <dbReference type="ChEBI" id="CHEBI:15378"/>
        <dbReference type="ChEBI" id="CHEBI:24646"/>
        <dbReference type="ChEBI" id="CHEBI:57540"/>
        <dbReference type="ChEBI" id="CHEBI:57945"/>
        <dbReference type="ChEBI" id="CHEBI:132124"/>
    </reaction>
</comment>
<dbReference type="GO" id="GO:0051539">
    <property type="term" value="F:4 iron, 4 sulfur cluster binding"/>
    <property type="evidence" value="ECO:0007669"/>
    <property type="project" value="UniProtKB-KW"/>
</dbReference>
<evidence type="ECO:0000313" key="11">
    <source>
        <dbReference type="EMBL" id="WJW67721.1"/>
    </source>
</evidence>
<feature type="binding site" evidence="7">
    <location>
        <position position="68"/>
    </location>
    <ligand>
        <name>[4Fe-4S] cluster</name>
        <dbReference type="ChEBI" id="CHEBI:49883"/>
        <label>2</label>
    </ligand>
</feature>
<organism evidence="10 12">
    <name type="scientific">Candidatus Chlorohelix allophototropha</name>
    <dbReference type="NCBI Taxonomy" id="3003348"/>
    <lineage>
        <taxon>Bacteria</taxon>
        <taxon>Bacillati</taxon>
        <taxon>Chloroflexota</taxon>
        <taxon>Chloroflexia</taxon>
        <taxon>Candidatus Chloroheliales</taxon>
        <taxon>Candidatus Chloroheliaceae</taxon>
        <taxon>Candidatus Chlorohelix</taxon>
    </lineage>
</organism>
<gene>
    <name evidence="7" type="primary">nuoI</name>
    <name evidence="10" type="ORF">HXX08_08265</name>
    <name evidence="11" type="ORF">OZ401_000996</name>
</gene>
<feature type="binding site" evidence="7">
    <location>
        <position position="103"/>
    </location>
    <ligand>
        <name>[4Fe-4S] cluster</name>
        <dbReference type="ChEBI" id="CHEBI:49883"/>
        <label>2</label>
    </ligand>
</feature>
<dbReference type="GO" id="GO:0048038">
    <property type="term" value="F:quinone binding"/>
    <property type="evidence" value="ECO:0007669"/>
    <property type="project" value="UniProtKB-KW"/>
</dbReference>
<evidence type="ECO:0000256" key="6">
    <source>
        <dbReference type="ARBA" id="ARBA00023014"/>
    </source>
</evidence>
<reference evidence="11" key="2">
    <citation type="journal article" date="2024" name="Nature">
        <title>Anoxygenic phototroph of the Chloroflexota uses a type I reaction centre.</title>
        <authorList>
            <person name="Tsuji J.M."/>
            <person name="Shaw N.A."/>
            <person name="Nagashima S."/>
            <person name="Venkiteswaran J.J."/>
            <person name="Schiff S.L."/>
            <person name="Watanabe T."/>
            <person name="Fukui M."/>
            <person name="Hanada S."/>
            <person name="Tank M."/>
            <person name="Neufeld J.D."/>
        </authorList>
    </citation>
    <scope>NUCLEOTIDE SEQUENCE</scope>
    <source>
        <strain evidence="11">L227-S17</strain>
    </source>
</reference>
<feature type="binding site" evidence="7">
    <location>
        <position position="61"/>
    </location>
    <ligand>
        <name>[4Fe-4S] cluster</name>
        <dbReference type="ChEBI" id="CHEBI:49883"/>
        <label>1</label>
    </ligand>
</feature>
<keyword evidence="7" id="KW-0874">Quinone</keyword>
<evidence type="ECO:0000313" key="13">
    <source>
        <dbReference type="Proteomes" id="UP001431572"/>
    </source>
</evidence>
<evidence type="ECO:0000256" key="2">
    <source>
        <dbReference type="ARBA" id="ARBA00022485"/>
    </source>
</evidence>
<feature type="binding site" evidence="7">
    <location>
        <position position="109"/>
    </location>
    <ligand>
        <name>[4Fe-4S] cluster</name>
        <dbReference type="ChEBI" id="CHEBI:49883"/>
        <label>2</label>
    </ligand>
</feature>
<reference evidence="10 12" key="1">
    <citation type="submission" date="2020-06" db="EMBL/GenBank/DDBJ databases">
        <title>Anoxygenic phototrophic Chloroflexota member uses a Type I reaction center.</title>
        <authorList>
            <person name="Tsuji J.M."/>
            <person name="Shaw N.A."/>
            <person name="Nagashima S."/>
            <person name="Venkiteswaran J."/>
            <person name="Schiff S.L."/>
            <person name="Hanada S."/>
            <person name="Tank M."/>
            <person name="Neufeld J.D."/>
        </authorList>
    </citation>
    <scope>NUCLEOTIDE SEQUENCE [LARGE SCALE GENOMIC DNA]</scope>
    <source>
        <strain evidence="10">L227-S17</strain>
    </source>
</reference>
<proteinExistence type="inferred from homology"/>
<evidence type="ECO:0000256" key="8">
    <source>
        <dbReference type="SAM" id="MobiDB-lite"/>
    </source>
</evidence>
<dbReference type="HAMAP" id="MF_01351">
    <property type="entry name" value="NDH1_NuoI"/>
    <property type="match status" value="1"/>
</dbReference>
<dbReference type="AlphaFoldDB" id="A0A8T7LY67"/>
<comment type="function">
    <text evidence="7">NDH-1 shuttles electrons from NADH, via FMN and iron-sulfur (Fe-S) centers, to quinones in the respiratory chain. The immediate electron acceptor for the enzyme in this species is believed to be ubiquinone. Couples the redox reaction to proton translocation (for every two electrons transferred, four hydrogen ions are translocated across the cytoplasmic membrane), and thus conserves the redox energy in a proton gradient.</text>
</comment>
<dbReference type="InterPro" id="IPR017896">
    <property type="entry name" value="4Fe4S_Fe-S-bd"/>
</dbReference>
<feature type="region of interest" description="Disordered" evidence="8">
    <location>
        <begin position="189"/>
        <end position="228"/>
    </location>
</feature>
<feature type="binding site" evidence="7">
    <location>
        <position position="58"/>
    </location>
    <ligand>
        <name>[4Fe-4S] cluster</name>
        <dbReference type="ChEBI" id="CHEBI:49883"/>
        <label>1</label>
    </ligand>
</feature>
<dbReference type="EC" id="7.1.1.-" evidence="7"/>
<keyword evidence="7" id="KW-1003">Cell membrane</keyword>
<dbReference type="Proteomes" id="UP000521676">
    <property type="component" value="Unassembled WGS sequence"/>
</dbReference>
<feature type="domain" description="4Fe-4S ferredoxin-type" evidence="9">
    <location>
        <begin position="94"/>
        <end position="123"/>
    </location>
</feature>
<dbReference type="InterPro" id="IPR017900">
    <property type="entry name" value="4Fe4S_Fe_S_CS"/>
</dbReference>
<comment type="cofactor">
    <cofactor evidence="7">
        <name>[4Fe-4S] cluster</name>
        <dbReference type="ChEBI" id="CHEBI:49883"/>
    </cofactor>
    <text evidence="7">Binds 2 [4Fe-4S] clusters per subunit.</text>
</comment>
<feature type="binding site" evidence="7">
    <location>
        <position position="113"/>
    </location>
    <ligand>
        <name>[4Fe-4S] cluster</name>
        <dbReference type="ChEBI" id="CHEBI:49883"/>
        <label>1</label>
    </ligand>
</feature>
<keyword evidence="7" id="KW-0520">NAD</keyword>
<dbReference type="EMBL" id="JACATZ010000001">
    <property type="protein sequence ID" value="NWJ45857.1"/>
    <property type="molecule type" value="Genomic_DNA"/>
</dbReference>
<dbReference type="GO" id="GO:0005886">
    <property type="term" value="C:plasma membrane"/>
    <property type="evidence" value="ECO:0007669"/>
    <property type="project" value="UniProtKB-SubCell"/>
</dbReference>
<comment type="subunit">
    <text evidence="7">NDH-1 is composed of 14 different subunits. Subunits NuoA, H, J, K, L, M, N constitute the membrane sector of the complex.</text>
</comment>
<dbReference type="PROSITE" id="PS51379">
    <property type="entry name" value="4FE4S_FER_2"/>
    <property type="match status" value="2"/>
</dbReference>
<dbReference type="PANTHER" id="PTHR10849:SF20">
    <property type="entry name" value="NADH DEHYDROGENASE [UBIQUINONE] IRON-SULFUR PROTEIN 8, MITOCHONDRIAL"/>
    <property type="match status" value="1"/>
</dbReference>
<dbReference type="GO" id="GO:0009060">
    <property type="term" value="P:aerobic respiration"/>
    <property type="evidence" value="ECO:0007669"/>
    <property type="project" value="TreeGrafter"/>
</dbReference>
<evidence type="ECO:0000256" key="3">
    <source>
        <dbReference type="ARBA" id="ARBA00022723"/>
    </source>
</evidence>
<evidence type="ECO:0000256" key="7">
    <source>
        <dbReference type="HAMAP-Rule" id="MF_01351"/>
    </source>
</evidence>
<dbReference type="RefSeq" id="WP_341469611.1">
    <property type="nucleotide sequence ID" value="NZ_CP128399.1"/>
</dbReference>
<dbReference type="Proteomes" id="UP001431572">
    <property type="component" value="Chromosome 1"/>
</dbReference>